<dbReference type="InterPro" id="IPR002656">
    <property type="entry name" value="Acyl_transf_3_dom"/>
</dbReference>
<dbReference type="AlphaFoldDB" id="A0A5E4R0F7"/>
<evidence type="ECO:0000313" key="3">
    <source>
        <dbReference type="EMBL" id="VVD03761.1"/>
    </source>
</evidence>
<keyword evidence="1" id="KW-0472">Membrane</keyword>
<dbReference type="EMBL" id="FZQP02006797">
    <property type="protein sequence ID" value="VVD03761.1"/>
    <property type="molecule type" value="Genomic_DNA"/>
</dbReference>
<feature type="transmembrane region" description="Helical" evidence="1">
    <location>
        <begin position="554"/>
        <end position="578"/>
    </location>
</feature>
<sequence>MPPLFELDNYEQCMGSEDGVFCVVAVDVITEPDNDVTNIIKKYSLNKQKQYNHSSLERGICVTSSCKGNNISNLNMEDLNIVLSECINETIYNEYKVKTQVSRIYYCHNSKRQVDVDVDIGDWIFAVIILIIVLLNIIGTFYDAQLDRTRNKSTGNQYLLSFSVFQNWNEFISNERKDPRLRSFQGLDAIRTVLILIVIMAHVIWFMSLTFIDNPRELELNLEKLSYQVLFSLAALTQIYFVMSGCLLTHSRKINAEQRSESWMILPSLFICRLGRVLPPIMMILGFTTTWYRHLGNGPLWNYYVGTAVRDCRQYWWSHLLFVNIFLPYTENRTCLYQTWQVSVEIHLYTIGLFIYLATRRRFRNLAFIIMFLVGLVGPALPVWLKDTEATVLISPEYIRRIESYEFRSIHSLPHNNLPGYVIGMCLGLYIYDAQRNDKKFPNRKILSLLTWMVIPATVLLFSISGKYFIGSHERAPLLFRMIFAAVHRPILAILYAFLVLSFVFKFNNFGSILADWSVWRIPSRLSYMVYIIHVNIIQYLLGTRTQLANASFINLVMNIMDVTCISFLLALPLYLLLEAPFTNVVKNLIHQKRLSKQDTKTDLQLLDIVDFENLHTNLPQKLYFSNSTEAEKKRKKKKQ</sequence>
<keyword evidence="4" id="KW-1185">Reference proteome</keyword>
<feature type="transmembrane region" description="Helical" evidence="1">
    <location>
        <begin position="123"/>
        <end position="142"/>
    </location>
</feature>
<dbReference type="Pfam" id="PF01757">
    <property type="entry name" value="Acyl_transf_3"/>
    <property type="match status" value="1"/>
</dbReference>
<evidence type="ECO:0000256" key="1">
    <source>
        <dbReference type="SAM" id="Phobius"/>
    </source>
</evidence>
<evidence type="ECO:0000259" key="2">
    <source>
        <dbReference type="Pfam" id="PF01757"/>
    </source>
</evidence>
<evidence type="ECO:0000313" key="4">
    <source>
        <dbReference type="Proteomes" id="UP000324832"/>
    </source>
</evidence>
<dbReference type="GO" id="GO:0016747">
    <property type="term" value="F:acyltransferase activity, transferring groups other than amino-acyl groups"/>
    <property type="evidence" value="ECO:0007669"/>
    <property type="project" value="InterPro"/>
</dbReference>
<feature type="transmembrane region" description="Helical" evidence="1">
    <location>
        <begin position="418"/>
        <end position="434"/>
    </location>
</feature>
<reference evidence="3 4" key="1">
    <citation type="submission" date="2017-07" db="EMBL/GenBank/DDBJ databases">
        <authorList>
            <person name="Talla V."/>
            <person name="Backstrom N."/>
        </authorList>
    </citation>
    <scope>NUCLEOTIDE SEQUENCE [LARGE SCALE GENOMIC DNA]</scope>
</reference>
<feature type="transmembrane region" description="Helical" evidence="1">
    <location>
        <begin position="227"/>
        <end position="249"/>
    </location>
</feature>
<organism evidence="3 4">
    <name type="scientific">Leptidea sinapis</name>
    <dbReference type="NCBI Taxonomy" id="189913"/>
    <lineage>
        <taxon>Eukaryota</taxon>
        <taxon>Metazoa</taxon>
        <taxon>Ecdysozoa</taxon>
        <taxon>Arthropoda</taxon>
        <taxon>Hexapoda</taxon>
        <taxon>Insecta</taxon>
        <taxon>Pterygota</taxon>
        <taxon>Neoptera</taxon>
        <taxon>Endopterygota</taxon>
        <taxon>Lepidoptera</taxon>
        <taxon>Glossata</taxon>
        <taxon>Ditrysia</taxon>
        <taxon>Papilionoidea</taxon>
        <taxon>Pieridae</taxon>
        <taxon>Dismorphiinae</taxon>
        <taxon>Leptidea</taxon>
    </lineage>
</organism>
<feature type="transmembrane region" description="Helical" evidence="1">
    <location>
        <begin position="366"/>
        <end position="385"/>
    </location>
</feature>
<feature type="domain" description="Acyltransferase 3" evidence="2">
    <location>
        <begin position="185"/>
        <end position="571"/>
    </location>
</feature>
<proteinExistence type="predicted"/>
<feature type="transmembrane region" description="Helical" evidence="1">
    <location>
        <begin position="526"/>
        <end position="542"/>
    </location>
</feature>
<feature type="transmembrane region" description="Helical" evidence="1">
    <location>
        <begin position="482"/>
        <end position="505"/>
    </location>
</feature>
<keyword evidence="1" id="KW-1133">Transmembrane helix</keyword>
<dbReference type="InterPro" id="IPR052728">
    <property type="entry name" value="O2_lipid_transport_reg"/>
</dbReference>
<feature type="transmembrane region" description="Helical" evidence="1">
    <location>
        <begin position="270"/>
        <end position="292"/>
    </location>
</feature>
<accession>A0A5E4R0F7</accession>
<protein>
    <recommendedName>
        <fullName evidence="2">Acyltransferase 3 domain-containing protein</fullName>
    </recommendedName>
</protein>
<feature type="transmembrane region" description="Helical" evidence="1">
    <location>
        <begin position="340"/>
        <end position="359"/>
    </location>
</feature>
<feature type="transmembrane region" description="Helical" evidence="1">
    <location>
        <begin position="446"/>
        <end position="470"/>
    </location>
</feature>
<dbReference type="PANTHER" id="PTHR11161">
    <property type="entry name" value="O-ACYLTRANSFERASE"/>
    <property type="match status" value="1"/>
</dbReference>
<name>A0A5E4R0F7_9NEOP</name>
<dbReference type="PANTHER" id="PTHR11161:SF0">
    <property type="entry name" value="O-ACYLTRANSFERASE LIKE PROTEIN"/>
    <property type="match status" value="1"/>
</dbReference>
<feature type="transmembrane region" description="Helical" evidence="1">
    <location>
        <begin position="189"/>
        <end position="207"/>
    </location>
</feature>
<gene>
    <name evidence="3" type="ORF">LSINAPIS_LOCUS13684</name>
</gene>
<keyword evidence="1" id="KW-0812">Transmembrane</keyword>
<dbReference type="Proteomes" id="UP000324832">
    <property type="component" value="Unassembled WGS sequence"/>
</dbReference>